<keyword evidence="5" id="KW-0732">Signal</keyword>
<dbReference type="PROSITE" id="PS51007">
    <property type="entry name" value="CYTC"/>
    <property type="match status" value="2"/>
</dbReference>
<feature type="chain" id="PRO_5020461698" evidence="5">
    <location>
        <begin position="25"/>
        <end position="268"/>
    </location>
</feature>
<protein>
    <submittedName>
        <fullName evidence="7">Putative heme-binding domain-containing protein</fullName>
    </submittedName>
</protein>
<evidence type="ECO:0000313" key="8">
    <source>
        <dbReference type="Proteomes" id="UP000292958"/>
    </source>
</evidence>
<feature type="domain" description="Cytochrome c" evidence="6">
    <location>
        <begin position="116"/>
        <end position="252"/>
    </location>
</feature>
<evidence type="ECO:0000313" key="7">
    <source>
        <dbReference type="EMBL" id="RZU43054.1"/>
    </source>
</evidence>
<evidence type="ECO:0000256" key="2">
    <source>
        <dbReference type="ARBA" id="ARBA00022723"/>
    </source>
</evidence>
<dbReference type="AlphaFoldDB" id="A0A4Q7YZU0"/>
<dbReference type="PANTHER" id="PTHR33546:SF1">
    <property type="entry name" value="LARGE, MULTIFUNCTIONAL SECRETED PROTEIN"/>
    <property type="match status" value="1"/>
</dbReference>
<dbReference type="EMBL" id="SHKW01000001">
    <property type="protein sequence ID" value="RZU43054.1"/>
    <property type="molecule type" value="Genomic_DNA"/>
</dbReference>
<feature type="domain" description="Cytochrome c" evidence="6">
    <location>
        <begin position="27"/>
        <end position="106"/>
    </location>
</feature>
<reference evidence="7 8" key="1">
    <citation type="submission" date="2019-02" db="EMBL/GenBank/DDBJ databases">
        <title>Genomic Encyclopedia of Archaeal and Bacterial Type Strains, Phase II (KMG-II): from individual species to whole genera.</title>
        <authorList>
            <person name="Goeker M."/>
        </authorList>
    </citation>
    <scope>NUCLEOTIDE SEQUENCE [LARGE SCALE GENOMIC DNA]</scope>
    <source>
        <strain evidence="7 8">DSM 18101</strain>
    </source>
</reference>
<feature type="signal peptide" evidence="5">
    <location>
        <begin position="1"/>
        <end position="24"/>
    </location>
</feature>
<evidence type="ECO:0000256" key="3">
    <source>
        <dbReference type="ARBA" id="ARBA00023004"/>
    </source>
</evidence>
<evidence type="ECO:0000256" key="5">
    <source>
        <dbReference type="SAM" id="SignalP"/>
    </source>
</evidence>
<accession>A0A4Q7YZU0</accession>
<dbReference type="NCBIfam" id="TIGR02603">
    <property type="entry name" value="CxxCH_TIGR02603"/>
    <property type="match status" value="1"/>
</dbReference>
<dbReference type="GO" id="GO:0020037">
    <property type="term" value="F:heme binding"/>
    <property type="evidence" value="ECO:0007669"/>
    <property type="project" value="InterPro"/>
</dbReference>
<keyword evidence="3 4" id="KW-0408">Iron</keyword>
<dbReference type="InterPro" id="IPR013427">
    <property type="entry name" value="Haem-bd_dom_put"/>
</dbReference>
<dbReference type="PANTHER" id="PTHR33546">
    <property type="entry name" value="LARGE, MULTIFUNCTIONAL SECRETED PROTEIN-RELATED"/>
    <property type="match status" value="1"/>
</dbReference>
<keyword evidence="2 4" id="KW-0479">Metal-binding</keyword>
<name>A0A4Q7YZU0_9BACT</name>
<keyword evidence="1 4" id="KW-0349">Heme</keyword>
<dbReference type="Pfam" id="PF13442">
    <property type="entry name" value="Cytochrome_CBB3"/>
    <property type="match status" value="1"/>
</dbReference>
<dbReference type="RefSeq" id="WP_165420194.1">
    <property type="nucleotide sequence ID" value="NZ_SHKW01000001.1"/>
</dbReference>
<dbReference type="SUPFAM" id="SSF46626">
    <property type="entry name" value="Cytochrome c"/>
    <property type="match status" value="2"/>
</dbReference>
<dbReference type="Proteomes" id="UP000292958">
    <property type="component" value="Unassembled WGS sequence"/>
</dbReference>
<gene>
    <name evidence="7" type="ORF">BDD14_4666</name>
</gene>
<keyword evidence="8" id="KW-1185">Reference proteome</keyword>
<evidence type="ECO:0000256" key="1">
    <source>
        <dbReference type="ARBA" id="ARBA00022617"/>
    </source>
</evidence>
<sequence length="268" mass="28575">MRRSLYYGFVAVALLAGGAYGAYAQGGDAGAGSRIFSSNCAGCHGSDGRGGERAPNIATARNIASLRDTELGNFVRNGIPGAGMPAFSFLGERGVPDVIAYLRVLQGKTDAVEVTGDATAGRVLFFGSAECSRCHMMHGEGGFIASDLSDYGSGVAPERIRSAIVEPEKVVSPKSEVIEVRTAEGESLHGVLRAEDNFTLVIQLENGRYRRFKKDSLADVHHTGQSLMPRDYKSRLSPKELDDLVSYLVRSAAPMEPSAPREKTGDSQ</sequence>
<dbReference type="Gene3D" id="1.10.760.10">
    <property type="entry name" value="Cytochrome c-like domain"/>
    <property type="match status" value="2"/>
</dbReference>
<dbReference type="GO" id="GO:0046872">
    <property type="term" value="F:metal ion binding"/>
    <property type="evidence" value="ECO:0007669"/>
    <property type="project" value="UniProtKB-KW"/>
</dbReference>
<dbReference type="InterPro" id="IPR009056">
    <property type="entry name" value="Cyt_c-like_dom"/>
</dbReference>
<evidence type="ECO:0000256" key="4">
    <source>
        <dbReference type="PROSITE-ProRule" id="PRU00433"/>
    </source>
</evidence>
<dbReference type="InterPro" id="IPR036909">
    <property type="entry name" value="Cyt_c-like_dom_sf"/>
</dbReference>
<organism evidence="7 8">
    <name type="scientific">Edaphobacter modestus</name>
    <dbReference type="NCBI Taxonomy" id="388466"/>
    <lineage>
        <taxon>Bacteria</taxon>
        <taxon>Pseudomonadati</taxon>
        <taxon>Acidobacteriota</taxon>
        <taxon>Terriglobia</taxon>
        <taxon>Terriglobales</taxon>
        <taxon>Acidobacteriaceae</taxon>
        <taxon>Edaphobacter</taxon>
    </lineage>
</organism>
<comment type="caution">
    <text evidence="7">The sequence shown here is derived from an EMBL/GenBank/DDBJ whole genome shotgun (WGS) entry which is preliminary data.</text>
</comment>
<proteinExistence type="predicted"/>
<evidence type="ECO:0000259" key="6">
    <source>
        <dbReference type="PROSITE" id="PS51007"/>
    </source>
</evidence>
<dbReference type="GO" id="GO:0009055">
    <property type="term" value="F:electron transfer activity"/>
    <property type="evidence" value="ECO:0007669"/>
    <property type="project" value="InterPro"/>
</dbReference>